<accession>A0A8K0KJM7</accession>
<reference evidence="3" key="1">
    <citation type="submission" date="2013-04" db="EMBL/GenBank/DDBJ databases">
        <authorList>
            <person name="Qu J."/>
            <person name="Murali S.C."/>
            <person name="Bandaranaike D."/>
            <person name="Bellair M."/>
            <person name="Blankenburg K."/>
            <person name="Chao H."/>
            <person name="Dinh H."/>
            <person name="Doddapaneni H."/>
            <person name="Downs B."/>
            <person name="Dugan-Rocha S."/>
            <person name="Elkadiri S."/>
            <person name="Gnanaolivu R.D."/>
            <person name="Hernandez B."/>
            <person name="Javaid M."/>
            <person name="Jayaseelan J.C."/>
            <person name="Lee S."/>
            <person name="Li M."/>
            <person name="Ming W."/>
            <person name="Munidasa M."/>
            <person name="Muniz J."/>
            <person name="Nguyen L."/>
            <person name="Ongeri F."/>
            <person name="Osuji N."/>
            <person name="Pu L.-L."/>
            <person name="Puazo M."/>
            <person name="Qu C."/>
            <person name="Quiroz J."/>
            <person name="Raj R."/>
            <person name="Weissenberger G."/>
            <person name="Xin Y."/>
            <person name="Zou X."/>
            <person name="Han Y."/>
            <person name="Richards S."/>
            <person name="Worley K."/>
            <person name="Muzny D."/>
            <person name="Gibbs R."/>
        </authorList>
    </citation>
    <scope>NUCLEOTIDE SEQUENCE</scope>
    <source>
        <strain evidence="3">Sampled in the wild</strain>
    </source>
</reference>
<dbReference type="OrthoDB" id="10255539at2759"/>
<sequence length="440" mass="50103">MSKYEWIQADKQYFGQPNTEYDFTSIDTEETRKRIASLTDTKERLSRNVNTRSMNLLGKVEEQYSHLLKKKKTVLHDKEQIMRVIKDLDDKKKKAVAKAWQQVSKLIISTFLERPQLKSFKLVNKDFSSIFSTLLPGAQAKLQPPEGMSAVEGLELSPFSEQVKVGFGGLWKDSLTELSGGQRSLVALSLILSMLQFKPAPLYILDEVDAALDLSHTENIGRMLRTHFRNSQFIIVSLKDGMFNNANVLFKTKFVDGVSAVTRELKSKVGECKKQEQEGKKKVAELEAKIADAKGTRERELKAAKQAMEKAKLSAEKSERDWTGKEQELETLRLETTELKSSVESGKTQIEELDERVKKMIEDIKNVEEAVQKSTEEVIRLKGEVQKKKDAISATNHEIEMAIGRKEQLVKEKGEHNLEIEKLKLNMTKLKDQAKDNQVK</sequence>
<keyword evidence="4" id="KW-1185">Reference proteome</keyword>
<organism evidence="3 4">
    <name type="scientific">Ladona fulva</name>
    <name type="common">Scarce chaser dragonfly</name>
    <name type="synonym">Libellula fulva</name>
    <dbReference type="NCBI Taxonomy" id="123851"/>
    <lineage>
        <taxon>Eukaryota</taxon>
        <taxon>Metazoa</taxon>
        <taxon>Ecdysozoa</taxon>
        <taxon>Arthropoda</taxon>
        <taxon>Hexapoda</taxon>
        <taxon>Insecta</taxon>
        <taxon>Pterygota</taxon>
        <taxon>Palaeoptera</taxon>
        <taxon>Odonata</taxon>
        <taxon>Epiprocta</taxon>
        <taxon>Anisoptera</taxon>
        <taxon>Libelluloidea</taxon>
        <taxon>Libellulidae</taxon>
        <taxon>Ladona</taxon>
    </lineage>
</organism>
<evidence type="ECO:0000256" key="1">
    <source>
        <dbReference type="SAM" id="Coils"/>
    </source>
</evidence>
<dbReference type="PANTHER" id="PTHR43977">
    <property type="entry name" value="STRUCTURAL MAINTENANCE OF CHROMOSOMES PROTEIN 3"/>
    <property type="match status" value="1"/>
</dbReference>
<dbReference type="AlphaFoldDB" id="A0A8K0KJM7"/>
<reference evidence="3" key="2">
    <citation type="submission" date="2017-10" db="EMBL/GenBank/DDBJ databases">
        <title>Ladona fulva Genome sequencing and assembly.</title>
        <authorList>
            <person name="Murali S."/>
            <person name="Richards S."/>
            <person name="Bandaranaike D."/>
            <person name="Bellair M."/>
            <person name="Blankenburg K."/>
            <person name="Chao H."/>
            <person name="Dinh H."/>
            <person name="Doddapaneni H."/>
            <person name="Dugan-Rocha S."/>
            <person name="Elkadiri S."/>
            <person name="Gnanaolivu R."/>
            <person name="Hernandez B."/>
            <person name="Skinner E."/>
            <person name="Javaid M."/>
            <person name="Lee S."/>
            <person name="Li M."/>
            <person name="Ming W."/>
            <person name="Munidasa M."/>
            <person name="Muniz J."/>
            <person name="Nguyen L."/>
            <person name="Hughes D."/>
            <person name="Osuji N."/>
            <person name="Pu L.-L."/>
            <person name="Puazo M."/>
            <person name="Qu C."/>
            <person name="Quiroz J."/>
            <person name="Raj R."/>
            <person name="Weissenberger G."/>
            <person name="Xin Y."/>
            <person name="Zou X."/>
            <person name="Han Y."/>
            <person name="Worley K."/>
            <person name="Muzny D."/>
            <person name="Gibbs R."/>
        </authorList>
    </citation>
    <scope>NUCLEOTIDE SEQUENCE</scope>
    <source>
        <strain evidence="3">Sampled in the wild</strain>
    </source>
</reference>
<evidence type="ECO:0000313" key="4">
    <source>
        <dbReference type="Proteomes" id="UP000792457"/>
    </source>
</evidence>
<dbReference type="Proteomes" id="UP000792457">
    <property type="component" value="Unassembled WGS sequence"/>
</dbReference>
<keyword evidence="1" id="KW-0175">Coiled coil</keyword>
<proteinExistence type="predicted"/>
<comment type="caution">
    <text evidence="3">The sequence shown here is derived from an EMBL/GenBank/DDBJ whole genome shotgun (WGS) entry which is preliminary data.</text>
</comment>
<protein>
    <recommendedName>
        <fullName evidence="2">RecF/RecN/SMC N-terminal domain-containing protein</fullName>
    </recommendedName>
</protein>
<dbReference type="InterPro" id="IPR027417">
    <property type="entry name" value="P-loop_NTPase"/>
</dbReference>
<name>A0A8K0KJM7_LADFU</name>
<dbReference type="InterPro" id="IPR003395">
    <property type="entry name" value="RecF/RecN/SMC_N"/>
</dbReference>
<dbReference type="EMBL" id="KZ308880">
    <property type="protein sequence ID" value="KAG8235121.1"/>
    <property type="molecule type" value="Genomic_DNA"/>
</dbReference>
<gene>
    <name evidence="3" type="ORF">J437_LFUL014384</name>
</gene>
<dbReference type="Gene3D" id="3.40.50.300">
    <property type="entry name" value="P-loop containing nucleotide triphosphate hydrolases"/>
    <property type="match status" value="1"/>
</dbReference>
<feature type="coiled-coil region" evidence="1">
    <location>
        <begin position="276"/>
        <end position="440"/>
    </location>
</feature>
<feature type="domain" description="RecF/RecN/SMC N-terminal" evidence="2">
    <location>
        <begin position="75"/>
        <end position="255"/>
    </location>
</feature>
<evidence type="ECO:0000259" key="2">
    <source>
        <dbReference type="Pfam" id="PF02463"/>
    </source>
</evidence>
<feature type="non-terminal residue" evidence="3">
    <location>
        <position position="1"/>
    </location>
</feature>
<dbReference type="SUPFAM" id="SSF52540">
    <property type="entry name" value="P-loop containing nucleoside triphosphate hydrolases"/>
    <property type="match status" value="1"/>
</dbReference>
<evidence type="ECO:0000313" key="3">
    <source>
        <dbReference type="EMBL" id="KAG8235121.1"/>
    </source>
</evidence>
<dbReference type="Pfam" id="PF02463">
    <property type="entry name" value="SMC_N"/>
    <property type="match status" value="1"/>
</dbReference>